<dbReference type="PROSITE" id="PS51257">
    <property type="entry name" value="PROKAR_LIPOPROTEIN"/>
    <property type="match status" value="1"/>
</dbReference>
<comment type="caution">
    <text evidence="2">The sequence shown here is derived from an EMBL/GenBank/DDBJ whole genome shotgun (WGS) entry which is preliminary data.</text>
</comment>
<gene>
    <name evidence="2" type="ORF">POL58_22815</name>
</gene>
<evidence type="ECO:0000256" key="1">
    <source>
        <dbReference type="SAM" id="MobiDB-lite"/>
    </source>
</evidence>
<name>A0ABT5B912_9BACT</name>
<evidence type="ECO:0000313" key="3">
    <source>
        <dbReference type="Proteomes" id="UP001217838"/>
    </source>
</evidence>
<evidence type="ECO:0000313" key="2">
    <source>
        <dbReference type="EMBL" id="MDC0670607.1"/>
    </source>
</evidence>
<dbReference type="RefSeq" id="WP_272000424.1">
    <property type="nucleotide sequence ID" value="NZ_JAQNDN010000013.1"/>
</dbReference>
<accession>A0ABT5B912</accession>
<sequence>MSRRHSVLVGWSIFWAACGSVEPRVATLGHPEPTPVATPAPVTAPVAAPAALPAESAVAAAQVEVVRVDRTITLTQKLGARVEQSVSRMVTWQDGSRRREESEPTGIIPAMTLIWTGNEPHAWVLDDTARLAAPMDAPDGAAARVMVAGDLGLEVAADGAIVLPSPLFTEEQRATPPAGVIAGAGKSFVRRGANLVVRLWVVPGLEIGARDYANALRRRLPPPYSKADEALFAALEALPGYPVEVESTLAGGKVVVKNAVVAVTKEKIPVKKLAVPGDYARAEGSQELIIKTALASWDREREEGRARLGLDRPFEPTQDRPLPPPLPGGSCTPERTGKGTAGCREAWDGRETNFAGFCEMPFDFAAPCPRKKLLGICESPDRAELLYHYRPGGEKSCTGRWYDARKSE</sequence>
<dbReference type="EMBL" id="JAQNDN010000013">
    <property type="protein sequence ID" value="MDC0670607.1"/>
    <property type="molecule type" value="Genomic_DNA"/>
</dbReference>
<dbReference type="Proteomes" id="UP001217838">
    <property type="component" value="Unassembled WGS sequence"/>
</dbReference>
<proteinExistence type="predicted"/>
<evidence type="ECO:0008006" key="4">
    <source>
        <dbReference type="Google" id="ProtNLM"/>
    </source>
</evidence>
<keyword evidence="3" id="KW-1185">Reference proteome</keyword>
<organism evidence="2 3">
    <name type="scientific">Nannocystis radixulma</name>
    <dbReference type="NCBI Taxonomy" id="2995305"/>
    <lineage>
        <taxon>Bacteria</taxon>
        <taxon>Pseudomonadati</taxon>
        <taxon>Myxococcota</taxon>
        <taxon>Polyangia</taxon>
        <taxon>Nannocystales</taxon>
        <taxon>Nannocystaceae</taxon>
        <taxon>Nannocystis</taxon>
    </lineage>
</organism>
<reference evidence="2 3" key="1">
    <citation type="submission" date="2022-11" db="EMBL/GenBank/DDBJ databases">
        <title>Minimal conservation of predation-associated metabolite biosynthetic gene clusters underscores biosynthetic potential of Myxococcota including descriptions for ten novel species: Archangium lansinium sp. nov., Myxococcus landrumus sp. nov., Nannocystis bai.</title>
        <authorList>
            <person name="Ahearne A."/>
            <person name="Stevens C."/>
            <person name="Dowd S."/>
        </authorList>
    </citation>
    <scope>NUCLEOTIDE SEQUENCE [LARGE SCALE GENOMIC DNA]</scope>
    <source>
        <strain evidence="2 3">NCELM</strain>
    </source>
</reference>
<feature type="region of interest" description="Disordered" evidence="1">
    <location>
        <begin position="310"/>
        <end position="339"/>
    </location>
</feature>
<protein>
    <recommendedName>
        <fullName evidence="4">Lipoprotein</fullName>
    </recommendedName>
</protein>